<evidence type="ECO:0000313" key="4">
    <source>
        <dbReference type="Proteomes" id="UP000030653"/>
    </source>
</evidence>
<accession>M5GAD9</accession>
<keyword evidence="4" id="KW-1185">Reference proteome</keyword>
<dbReference type="PANTHER" id="PTHR14534">
    <property type="entry name" value="VACUOLAR IMPORT AND DEGRADATION PROTEIN 24"/>
    <property type="match status" value="1"/>
</dbReference>
<feature type="region of interest" description="Disordered" evidence="2">
    <location>
        <begin position="96"/>
        <end position="118"/>
    </location>
</feature>
<dbReference type="Proteomes" id="UP000030653">
    <property type="component" value="Unassembled WGS sequence"/>
</dbReference>
<reference evidence="3 4" key="1">
    <citation type="journal article" date="2012" name="Science">
        <title>The Paleozoic origin of enzymatic lignin decomposition reconstructed from 31 fungal genomes.</title>
        <authorList>
            <person name="Floudas D."/>
            <person name="Binder M."/>
            <person name="Riley R."/>
            <person name="Barry K."/>
            <person name="Blanchette R.A."/>
            <person name="Henrissat B."/>
            <person name="Martinez A.T."/>
            <person name="Otillar R."/>
            <person name="Spatafora J.W."/>
            <person name="Yadav J.S."/>
            <person name="Aerts A."/>
            <person name="Benoit I."/>
            <person name="Boyd A."/>
            <person name="Carlson A."/>
            <person name="Copeland A."/>
            <person name="Coutinho P.M."/>
            <person name="de Vries R.P."/>
            <person name="Ferreira P."/>
            <person name="Findley K."/>
            <person name="Foster B."/>
            <person name="Gaskell J."/>
            <person name="Glotzer D."/>
            <person name="Gorecki P."/>
            <person name="Heitman J."/>
            <person name="Hesse C."/>
            <person name="Hori C."/>
            <person name="Igarashi K."/>
            <person name="Jurgens J.A."/>
            <person name="Kallen N."/>
            <person name="Kersten P."/>
            <person name="Kohler A."/>
            <person name="Kuees U."/>
            <person name="Kumar T.K.A."/>
            <person name="Kuo A."/>
            <person name="LaButti K."/>
            <person name="Larrondo L.F."/>
            <person name="Lindquist E."/>
            <person name="Ling A."/>
            <person name="Lombard V."/>
            <person name="Lucas S."/>
            <person name="Lundell T."/>
            <person name="Martin R."/>
            <person name="McLaughlin D.J."/>
            <person name="Morgenstern I."/>
            <person name="Morin E."/>
            <person name="Murat C."/>
            <person name="Nagy L.G."/>
            <person name="Nolan M."/>
            <person name="Ohm R.A."/>
            <person name="Patyshakuliyeva A."/>
            <person name="Rokas A."/>
            <person name="Ruiz-Duenas F.J."/>
            <person name="Sabat G."/>
            <person name="Salamov A."/>
            <person name="Samejima M."/>
            <person name="Schmutz J."/>
            <person name="Slot J.C."/>
            <person name="St John F."/>
            <person name="Stenlid J."/>
            <person name="Sun H."/>
            <person name="Sun S."/>
            <person name="Syed K."/>
            <person name="Tsang A."/>
            <person name="Wiebenga A."/>
            <person name="Young D."/>
            <person name="Pisabarro A."/>
            <person name="Eastwood D.C."/>
            <person name="Martin F."/>
            <person name="Cullen D."/>
            <person name="Grigoriev I.V."/>
            <person name="Hibbett D.S."/>
        </authorList>
    </citation>
    <scope>NUCLEOTIDE SEQUENCE [LARGE SCALE GENOMIC DNA]</scope>
    <source>
        <strain evidence="3 4">DJM-731 SS1</strain>
    </source>
</reference>
<evidence type="ECO:0000256" key="1">
    <source>
        <dbReference type="ARBA" id="ARBA00061469"/>
    </source>
</evidence>
<sequence length="490" mass="54319">MTFHVEIFEGDGIGGGIARQEQICARCVIRGGILGSFGEDADEAVHEFDEATDGQMPVEAEERVRCTVRPEDVEQAAVVASTDEDSNVHMDDRPIHQEQPLFTPPHSPHPDDDNINPDERYRLLFNRGLQESFTQTSGPSSPVDKNGFQPARPSTSPPSNLAVFQAAPSFARHTPPRTPSPADASSILFGPHVVQTIMEEQGPSSEVAQQRHVTLPDLYCDITHLKRRTDGRGCLYPGSVFSGTQRSGRNSYDVKVTIVDVSFAEATLTGYLLIHNLTPSHPELTTLFTADIIGGPYHGFHTGEWGATEEDDFTHWSRFRSFSGLKKEMQGPKGTIDSRERNCVYMRWKERFLVPDHRVRDINGASFAGFYYVCVDLDPACSADNGSGLTFASASQHPLTQSHLPSATRANASVTPSGGRSRAATLMGDIKSFDWTTHEREKVEAMERARGKGYGTAMMEGLYYHQNSEPYQHLSLRHMPERTSATFEFR</sequence>
<gene>
    <name evidence="3" type="ORF">DACRYDRAFT_19854</name>
</gene>
<protein>
    <recommendedName>
        <fullName evidence="5">Vacuolar import and degradation protein</fullName>
    </recommendedName>
</protein>
<evidence type="ECO:0008006" key="5">
    <source>
        <dbReference type="Google" id="ProtNLM"/>
    </source>
</evidence>
<evidence type="ECO:0000256" key="2">
    <source>
        <dbReference type="SAM" id="MobiDB-lite"/>
    </source>
</evidence>
<dbReference type="GO" id="GO:0043161">
    <property type="term" value="P:proteasome-mediated ubiquitin-dependent protein catabolic process"/>
    <property type="evidence" value="ECO:0007669"/>
    <property type="project" value="TreeGrafter"/>
</dbReference>
<feature type="region of interest" description="Disordered" evidence="2">
    <location>
        <begin position="132"/>
        <end position="159"/>
    </location>
</feature>
<dbReference type="AlphaFoldDB" id="M5GAD9"/>
<dbReference type="RefSeq" id="XP_040632199.1">
    <property type="nucleotide sequence ID" value="XM_040771688.1"/>
</dbReference>
<comment type="similarity">
    <text evidence="1">Belongs to the GID4/VID24 family.</text>
</comment>
<dbReference type="EMBL" id="JH795856">
    <property type="protein sequence ID" value="EJU05305.1"/>
    <property type="molecule type" value="Genomic_DNA"/>
</dbReference>
<dbReference type="HOGENOM" id="CLU_028759_1_0_1"/>
<feature type="compositionally biased region" description="Basic and acidic residues" evidence="2">
    <location>
        <begin position="108"/>
        <end position="118"/>
    </location>
</feature>
<dbReference type="GO" id="GO:0006623">
    <property type="term" value="P:protein targeting to vacuole"/>
    <property type="evidence" value="ECO:0007669"/>
    <property type="project" value="TreeGrafter"/>
</dbReference>
<name>M5GAD9_DACPD</name>
<evidence type="ECO:0000313" key="3">
    <source>
        <dbReference type="EMBL" id="EJU05305.1"/>
    </source>
</evidence>
<dbReference type="GO" id="GO:0045721">
    <property type="term" value="P:negative regulation of gluconeogenesis"/>
    <property type="evidence" value="ECO:0007669"/>
    <property type="project" value="TreeGrafter"/>
</dbReference>
<dbReference type="InterPro" id="IPR018618">
    <property type="entry name" value="GID4/10-like"/>
</dbReference>
<organism evidence="3 4">
    <name type="scientific">Dacryopinax primogenitus (strain DJM 731)</name>
    <name type="common">Brown rot fungus</name>
    <dbReference type="NCBI Taxonomy" id="1858805"/>
    <lineage>
        <taxon>Eukaryota</taxon>
        <taxon>Fungi</taxon>
        <taxon>Dikarya</taxon>
        <taxon>Basidiomycota</taxon>
        <taxon>Agaricomycotina</taxon>
        <taxon>Dacrymycetes</taxon>
        <taxon>Dacrymycetales</taxon>
        <taxon>Dacrymycetaceae</taxon>
        <taxon>Dacryopinax</taxon>
    </lineage>
</organism>
<dbReference type="GO" id="GO:0007039">
    <property type="term" value="P:protein catabolic process in the vacuole"/>
    <property type="evidence" value="ECO:0007669"/>
    <property type="project" value="TreeGrafter"/>
</dbReference>
<dbReference type="GeneID" id="63686750"/>
<dbReference type="Pfam" id="PF09783">
    <property type="entry name" value="Vac_ImportDeg"/>
    <property type="match status" value="1"/>
</dbReference>
<dbReference type="PANTHER" id="PTHR14534:SF3">
    <property type="entry name" value="GID COMPLEX SUBUNIT 4 HOMOLOG"/>
    <property type="match status" value="1"/>
</dbReference>
<proteinExistence type="inferred from homology"/>
<dbReference type="STRING" id="1858805.M5GAD9"/>
<dbReference type="OrthoDB" id="62at2759"/>
<dbReference type="GO" id="GO:0034657">
    <property type="term" value="C:GID complex"/>
    <property type="evidence" value="ECO:0007669"/>
    <property type="project" value="TreeGrafter"/>
</dbReference>
<dbReference type="GO" id="GO:0005773">
    <property type="term" value="C:vacuole"/>
    <property type="evidence" value="ECO:0007669"/>
    <property type="project" value="GOC"/>
</dbReference>